<protein>
    <submittedName>
        <fullName evidence="3">Uncharacterized protein</fullName>
    </submittedName>
</protein>
<reference evidence="3 4" key="1">
    <citation type="submission" date="2020-08" db="EMBL/GenBank/DDBJ databases">
        <authorList>
            <person name="Newling K."/>
            <person name="Davey J."/>
            <person name="Forrester S."/>
        </authorList>
    </citation>
    <scope>NUCLEOTIDE SEQUENCE [LARGE SCALE GENOMIC DNA]</scope>
    <source>
        <strain evidence="4">Crithidia deanei Carvalho (ATCC PRA-265)</strain>
    </source>
</reference>
<keyword evidence="2" id="KW-0732">Signal</keyword>
<evidence type="ECO:0000256" key="1">
    <source>
        <dbReference type="SAM" id="MobiDB-lite"/>
    </source>
</evidence>
<dbReference type="VEuPathDB" id="TriTrypDB:ADEAN_000563500"/>
<evidence type="ECO:0000313" key="4">
    <source>
        <dbReference type="Proteomes" id="UP000515908"/>
    </source>
</evidence>
<feature type="region of interest" description="Disordered" evidence="1">
    <location>
        <begin position="339"/>
        <end position="385"/>
    </location>
</feature>
<feature type="compositionally biased region" description="Basic and acidic residues" evidence="1">
    <location>
        <begin position="139"/>
        <end position="151"/>
    </location>
</feature>
<feature type="region of interest" description="Disordered" evidence="1">
    <location>
        <begin position="138"/>
        <end position="164"/>
    </location>
</feature>
<feature type="signal peptide" evidence="2">
    <location>
        <begin position="1"/>
        <end position="25"/>
    </location>
</feature>
<sequence>MVSSLSFSAVCCVAALLCLSTSVGAVKGDPYDVILEAEKQQKEREQQIISQAAAKTDKLQLPKFENMLGQDFLLSVMSSQYGTFNATLRLKKAFNFPERLTGECVPHNEPIFQEGQKKTVLPHFLRDRLDGDDILPIDADAKKSNPKEELTLPKLTNPDGKSKTTPTLRPSFCYLELQLRSSDASEGFLHVFLLPARQGEVEQFKMSLEEGNTEPTFTIPFLFHKEEKDNGLAPSLLLNTVGLPRWASSTVTGRHGEKLSYHLRFFSEHEFSLTLRLSGKDNNGDGSEETMWVHGYTSPNDSVYNRHQKELPAWMRHGMLGIALLGFVVQLYQASEEGKKRKLENAKREAMLQRAQAKEKTIQQNSNKSTSAAAGETPTEEKKNQ</sequence>
<feature type="compositionally biased region" description="Basic and acidic residues" evidence="1">
    <location>
        <begin position="339"/>
        <end position="361"/>
    </location>
</feature>
<keyword evidence="4" id="KW-1185">Reference proteome</keyword>
<dbReference type="EMBL" id="LR877154">
    <property type="protein sequence ID" value="CAD2218148.1"/>
    <property type="molecule type" value="Genomic_DNA"/>
</dbReference>
<organism evidence="3 4">
    <name type="scientific">Angomonas deanei</name>
    <dbReference type="NCBI Taxonomy" id="59799"/>
    <lineage>
        <taxon>Eukaryota</taxon>
        <taxon>Discoba</taxon>
        <taxon>Euglenozoa</taxon>
        <taxon>Kinetoplastea</taxon>
        <taxon>Metakinetoplastina</taxon>
        <taxon>Trypanosomatida</taxon>
        <taxon>Trypanosomatidae</taxon>
        <taxon>Strigomonadinae</taxon>
        <taxon>Angomonas</taxon>
    </lineage>
</organism>
<feature type="compositionally biased region" description="Polar residues" evidence="1">
    <location>
        <begin position="362"/>
        <end position="372"/>
    </location>
</feature>
<proteinExistence type="predicted"/>
<dbReference type="Proteomes" id="UP000515908">
    <property type="component" value="Chromosome 10"/>
</dbReference>
<dbReference type="AlphaFoldDB" id="A0A7G2CE65"/>
<evidence type="ECO:0000313" key="3">
    <source>
        <dbReference type="EMBL" id="CAD2218148.1"/>
    </source>
</evidence>
<feature type="chain" id="PRO_5028975342" evidence="2">
    <location>
        <begin position="26"/>
        <end position="385"/>
    </location>
</feature>
<name>A0A7G2CE65_9TRYP</name>
<evidence type="ECO:0000256" key="2">
    <source>
        <dbReference type="SAM" id="SignalP"/>
    </source>
</evidence>
<accession>A0A7G2CE65</accession>
<gene>
    <name evidence="3" type="ORF">ADEAN_000563500</name>
</gene>